<evidence type="ECO:0000313" key="7">
    <source>
        <dbReference type="EMBL" id="PRR77293.1"/>
    </source>
</evidence>
<evidence type="ECO:0000256" key="1">
    <source>
        <dbReference type="ARBA" id="ARBA00001946"/>
    </source>
</evidence>
<evidence type="ECO:0000256" key="4">
    <source>
        <dbReference type="ARBA" id="ARBA00022842"/>
    </source>
</evidence>
<dbReference type="CDD" id="cd04453">
    <property type="entry name" value="S1_RNase_E"/>
    <property type="match status" value="1"/>
</dbReference>
<evidence type="ECO:0000256" key="5">
    <source>
        <dbReference type="ARBA" id="ARBA00022884"/>
    </source>
</evidence>
<dbReference type="EMBL" id="PVXO01000066">
    <property type="protein sequence ID" value="PRR77293.1"/>
    <property type="molecule type" value="Genomic_DNA"/>
</dbReference>
<dbReference type="GO" id="GO:0046872">
    <property type="term" value="F:metal ion binding"/>
    <property type="evidence" value="ECO:0007669"/>
    <property type="project" value="UniProtKB-KW"/>
</dbReference>
<dbReference type="GO" id="GO:0003723">
    <property type="term" value="F:RNA binding"/>
    <property type="evidence" value="ECO:0007669"/>
    <property type="project" value="UniProtKB-KW"/>
</dbReference>
<dbReference type="InterPro" id="IPR004659">
    <property type="entry name" value="RNase_E/G"/>
</dbReference>
<dbReference type="EC" id="3.1.26.-" evidence="7"/>
<keyword evidence="4" id="KW-0460">Magnesium</keyword>
<evidence type="ECO:0000313" key="8">
    <source>
        <dbReference type="Proteomes" id="UP000239706"/>
    </source>
</evidence>
<dbReference type="Pfam" id="PF10150">
    <property type="entry name" value="RNase_E_G"/>
    <property type="match status" value="1"/>
</dbReference>
<dbReference type="GO" id="GO:0004540">
    <property type="term" value="F:RNA nuclease activity"/>
    <property type="evidence" value="ECO:0007669"/>
    <property type="project" value="InterPro"/>
</dbReference>
<evidence type="ECO:0000256" key="3">
    <source>
        <dbReference type="ARBA" id="ARBA00022801"/>
    </source>
</evidence>
<feature type="domain" description="RNA-binding protein AU-1/Ribonuclease E/G" evidence="6">
    <location>
        <begin position="134"/>
        <end position="400"/>
    </location>
</feature>
<evidence type="ECO:0000256" key="2">
    <source>
        <dbReference type="ARBA" id="ARBA00022723"/>
    </source>
</evidence>
<dbReference type="GO" id="GO:0005737">
    <property type="term" value="C:cytoplasm"/>
    <property type="evidence" value="ECO:0007669"/>
    <property type="project" value="TreeGrafter"/>
</dbReference>
<dbReference type="GO" id="GO:0006364">
    <property type="term" value="P:rRNA processing"/>
    <property type="evidence" value="ECO:0007669"/>
    <property type="project" value="TreeGrafter"/>
</dbReference>
<dbReference type="NCBIfam" id="TIGR00757">
    <property type="entry name" value="RNaseEG"/>
    <property type="match status" value="1"/>
</dbReference>
<keyword evidence="3 7" id="KW-0378">Hydrolase</keyword>
<reference evidence="7 8" key="1">
    <citation type="submission" date="2018-03" db="EMBL/GenBank/DDBJ databases">
        <title>Genome sequence of Clostridium liquoris DSM 100320.</title>
        <authorList>
            <person name="Poehlein A."/>
            <person name="Daniel R."/>
        </authorList>
    </citation>
    <scope>NUCLEOTIDE SEQUENCE [LARGE SCALE GENOMIC DNA]</scope>
    <source>
        <strain evidence="7 8">DSM 100320</strain>
    </source>
</reference>
<evidence type="ECO:0000259" key="6">
    <source>
        <dbReference type="Pfam" id="PF10150"/>
    </source>
</evidence>
<dbReference type="PANTHER" id="PTHR30001:SF0">
    <property type="entry name" value="RIBONUCLEASE G"/>
    <property type="match status" value="1"/>
</dbReference>
<sequence>MYPFISSLEIYNLLFESLLFCNLKKGVLSLKEIFVERQENILRIAIKINNKLKECFIEEDTGEPMPGEIYKGVVKNIVPGIKCAFVDIGYKENCYMYIDRKFKNTNIKKDDHILVQVVKESIGKKGPKVTNAVSIPGRYCVLNTLDTSLTFSKKIEDENIKTYIRENLKKPKDIGFMIRTNGERVPVEIINDEIESIYKVYENIKKKAVYSLKPGLLIKTGGVLGRILRDKLDEDTIKIYVNNLEDHNKINNYISNTKDINVYLDPYEGERGLFDYYGIEKEILKLRNSKVQLSCGGYIIIEKTEAMYVIDVNSGKNTHNNSLKKTAFITNMQAAEEIASQIRLRNLSGIILIDFIDMTEEEEKSKILYKLKEGFDGDKSKTVIYPFTELNLVQIARRRVGKAIYEYMDEPCRRCHGKGRSLKLSYISSLMKNELNKIHQEENIKHVYIEISEIYKDQIKGDIVSFVRDINALDKTVYINFVNTEDYFKVEPLIFMNQIENLQMYKVYG</sequence>
<dbReference type="AlphaFoldDB" id="A0A2T0B188"/>
<organism evidence="7 8">
    <name type="scientific">Clostridium liquoris</name>
    <dbReference type="NCBI Taxonomy" id="1289519"/>
    <lineage>
        <taxon>Bacteria</taxon>
        <taxon>Bacillati</taxon>
        <taxon>Bacillota</taxon>
        <taxon>Clostridia</taxon>
        <taxon>Eubacteriales</taxon>
        <taxon>Clostridiaceae</taxon>
        <taxon>Clostridium</taxon>
    </lineage>
</organism>
<accession>A0A2T0B188</accession>
<comment type="caution">
    <text evidence="7">The sequence shown here is derived from an EMBL/GenBank/DDBJ whole genome shotgun (WGS) entry which is preliminary data.</text>
</comment>
<comment type="cofactor">
    <cofactor evidence="1">
        <name>Mg(2+)</name>
        <dbReference type="ChEBI" id="CHEBI:18420"/>
    </cofactor>
</comment>
<keyword evidence="8" id="KW-1185">Reference proteome</keyword>
<dbReference type="Proteomes" id="UP000239706">
    <property type="component" value="Unassembled WGS sequence"/>
</dbReference>
<dbReference type="SUPFAM" id="SSF50249">
    <property type="entry name" value="Nucleic acid-binding proteins"/>
    <property type="match status" value="1"/>
</dbReference>
<dbReference type="InterPro" id="IPR019307">
    <property type="entry name" value="RNA-bd_AU-1/RNase_E/G"/>
</dbReference>
<keyword evidence="2" id="KW-0479">Metal-binding</keyword>
<name>A0A2T0B188_9CLOT</name>
<dbReference type="PANTHER" id="PTHR30001">
    <property type="entry name" value="RIBONUCLEASE"/>
    <property type="match status" value="1"/>
</dbReference>
<dbReference type="InterPro" id="IPR012340">
    <property type="entry name" value="NA-bd_OB-fold"/>
</dbReference>
<gene>
    <name evidence="7" type="primary">rng</name>
    <name evidence="7" type="ORF">CLLI_24640</name>
</gene>
<dbReference type="GO" id="GO:0016787">
    <property type="term" value="F:hydrolase activity"/>
    <property type="evidence" value="ECO:0007669"/>
    <property type="project" value="UniProtKB-KW"/>
</dbReference>
<keyword evidence="5" id="KW-0694">RNA-binding</keyword>
<protein>
    <submittedName>
        <fullName evidence="7">Ribonuclease G</fullName>
        <ecNumber evidence="7">3.1.26.-</ecNumber>
    </submittedName>
</protein>
<dbReference type="Gene3D" id="2.40.50.140">
    <property type="entry name" value="Nucleic acid-binding proteins"/>
    <property type="match status" value="1"/>
</dbReference>
<proteinExistence type="predicted"/>